<accession>A0A1M5B697</accession>
<evidence type="ECO:0000256" key="8">
    <source>
        <dbReference type="ARBA" id="ARBA00022475"/>
    </source>
</evidence>
<dbReference type="InterPro" id="IPR050396">
    <property type="entry name" value="Glycosyltr_51/Transpeptidase"/>
</dbReference>
<evidence type="ECO:0000256" key="3">
    <source>
        <dbReference type="ARBA" id="ARBA00004752"/>
    </source>
</evidence>
<evidence type="ECO:0000256" key="22">
    <source>
        <dbReference type="ARBA" id="ARBA00023316"/>
    </source>
</evidence>
<dbReference type="Gene3D" id="1.10.3810.10">
    <property type="entry name" value="Biosynthetic peptidoglycan transglycosylase-like"/>
    <property type="match status" value="1"/>
</dbReference>
<dbReference type="InterPro" id="IPR023346">
    <property type="entry name" value="Lysozyme-like_dom_sf"/>
</dbReference>
<evidence type="ECO:0000256" key="12">
    <source>
        <dbReference type="ARBA" id="ARBA00022679"/>
    </source>
</evidence>
<comment type="catalytic activity">
    <reaction evidence="25">
        <text>[GlcNAc-(1-&gt;4)-Mur2Ac(oyl-L-Ala-gamma-D-Glu-L-Lys-D-Ala-D-Ala)](n)-di-trans,octa-cis-undecaprenyl diphosphate + beta-D-GlcNAc-(1-&gt;4)-Mur2Ac(oyl-L-Ala-gamma-D-Glu-L-Lys-D-Ala-D-Ala)-di-trans,octa-cis-undecaprenyl diphosphate = [GlcNAc-(1-&gt;4)-Mur2Ac(oyl-L-Ala-gamma-D-Glu-L-Lys-D-Ala-D-Ala)](n+1)-di-trans,octa-cis-undecaprenyl diphosphate + di-trans,octa-cis-undecaprenyl diphosphate + H(+)</text>
        <dbReference type="Rhea" id="RHEA:23708"/>
        <dbReference type="Rhea" id="RHEA-COMP:9602"/>
        <dbReference type="Rhea" id="RHEA-COMP:9603"/>
        <dbReference type="ChEBI" id="CHEBI:15378"/>
        <dbReference type="ChEBI" id="CHEBI:58405"/>
        <dbReference type="ChEBI" id="CHEBI:60033"/>
        <dbReference type="ChEBI" id="CHEBI:78435"/>
        <dbReference type="EC" id="2.4.99.28"/>
    </reaction>
</comment>
<dbReference type="Pfam" id="PF00912">
    <property type="entry name" value="Transgly"/>
    <property type="match status" value="1"/>
</dbReference>
<dbReference type="OrthoDB" id="9766909at2"/>
<name>A0A1M5B697_9CLOT</name>
<feature type="domain" description="Glycosyl transferase family 51" evidence="29">
    <location>
        <begin position="82"/>
        <end position="265"/>
    </location>
</feature>
<comment type="function">
    <text evidence="1">Cell wall formation. Synthesis of cross-linked peptidoglycan from the lipid intermediates. The enzyme has a penicillin-insensitive transglycosylase N-terminal domain (formation of linear glycan strands) and a penicillin-sensitive transpeptidase C-terminal domain (cross-linking of the peptide subunits).</text>
</comment>
<evidence type="ECO:0000259" key="28">
    <source>
        <dbReference type="Pfam" id="PF00905"/>
    </source>
</evidence>
<protein>
    <recommendedName>
        <fullName evidence="7">Penicillin-binding protein 1A</fullName>
        <ecNumber evidence="24">2.4.99.28</ecNumber>
        <ecNumber evidence="6">3.4.16.4</ecNumber>
    </recommendedName>
</protein>
<evidence type="ECO:0000256" key="21">
    <source>
        <dbReference type="ARBA" id="ARBA00023268"/>
    </source>
</evidence>
<evidence type="ECO:0000256" key="7">
    <source>
        <dbReference type="ARBA" id="ARBA00018638"/>
    </source>
</evidence>
<keyword evidence="19" id="KW-0472">Membrane</keyword>
<feature type="domain" description="Penicillin-binding protein transpeptidase" evidence="28">
    <location>
        <begin position="443"/>
        <end position="702"/>
    </location>
</feature>
<dbReference type="NCBIfam" id="TIGR02074">
    <property type="entry name" value="PBP_1a_fam"/>
    <property type="match status" value="1"/>
</dbReference>
<evidence type="ECO:0000256" key="10">
    <source>
        <dbReference type="ARBA" id="ARBA00022670"/>
    </source>
</evidence>
<evidence type="ECO:0000256" key="25">
    <source>
        <dbReference type="ARBA" id="ARBA00049902"/>
    </source>
</evidence>
<feature type="compositionally biased region" description="Gly residues" evidence="27">
    <location>
        <begin position="863"/>
        <end position="873"/>
    </location>
</feature>
<dbReference type="InterPro" id="IPR001264">
    <property type="entry name" value="Glyco_trans_51"/>
</dbReference>
<keyword evidence="15" id="KW-0133">Cell shape</keyword>
<sequence length="882" mass="97496">MNFGKRATSKKRNALTSRSTMVGNKAHVSFLRVIFASLIAVFVLCACTGFGAVRGLIDNAPEISDVNIMPIGAATFVYDTEGNQIQKLTAPNSNRMPVTIDQIPLDLQHAVVAIEDERFYEHNGIDIRGIIRAGVKGITTGHFSEGASTITQQLLKNNVFTGWTHESTVERFKRKFQEQYLAIQLEKQLKDKNVILENYLNTINLGAGTYGVQAASHRYFDKDVQDLTLSECTVLAGITQNPTKYNPITHPEDNAERRQKVLKNMLEQGYITQEQHDEVLADNVYERIQQTEAETADDNSVYSYYIDELTKQVIQDLQDQKGYTSQQAYNALYSGGLQIYCTQDQNIQQICDEEYQDPDNFPSGSQVSLDYALTLKHPNGEEENYSKEMMKAYFQESDSDFTLLFDSEEDAQPYIDSYKEHLMADGSTVVAEKAIYTPQPQSSLVVMDQHTGYVKALVGGRGEKTASLTLNRATNTLRQPGSTFKIVSTYAPALDVCDKTLASTYEDEPFEYEGGRPVKNWLTNSYGGTTTIRDAIINSVNVVAVKCLTEITPELGYEYLKKFGFTTIYDYKEINGKIYSDVRQPLALGGITLGVSNLELTAAYAAIANEGTYTKPIFYTKILDSDGNTVIDNTPETTSVIKPSTAYLLTSAMEDVVKEGTGTRLKLSGMPVAGKTGTTSGYNDVWFAGYTPYYTCAVWAGYDDNEKLPKSGIYRSYHQTLWKKIMGRIHEDLKEKDFEMPSTVEKETVCATTGLRPNAGCPTITEYFDKTTLPTKRCNKHSNYRRSDDTESNNESSGSNQREENTNNTTPPTTGENPNGNNTNNNQPENPNGNTGDQPGGNTGQPGTPEEPTTPTPPVEGGDQPGGNTGDQPGGDTPQPGT</sequence>
<evidence type="ECO:0000256" key="2">
    <source>
        <dbReference type="ARBA" id="ARBA00004401"/>
    </source>
</evidence>
<dbReference type="UniPathway" id="UPA00219"/>
<evidence type="ECO:0000256" key="1">
    <source>
        <dbReference type="ARBA" id="ARBA00002624"/>
    </source>
</evidence>
<evidence type="ECO:0000313" key="30">
    <source>
        <dbReference type="EMBL" id="SHF38044.1"/>
    </source>
</evidence>
<evidence type="ECO:0000256" key="27">
    <source>
        <dbReference type="SAM" id="MobiDB-lite"/>
    </source>
</evidence>
<dbReference type="Proteomes" id="UP000184245">
    <property type="component" value="Unassembled WGS sequence"/>
</dbReference>
<dbReference type="InterPro" id="IPR012338">
    <property type="entry name" value="Beta-lactam/transpept-like"/>
</dbReference>
<dbReference type="FunFam" id="1.10.3810.10:FF:000001">
    <property type="entry name" value="Penicillin-binding protein 1A"/>
    <property type="match status" value="1"/>
</dbReference>
<keyword evidence="17" id="KW-0573">Peptidoglycan synthesis</keyword>
<keyword evidence="21" id="KW-0511">Multifunctional enzyme</keyword>
<evidence type="ECO:0000313" key="31">
    <source>
        <dbReference type="Proteomes" id="UP000184245"/>
    </source>
</evidence>
<dbReference type="GO" id="GO:0008360">
    <property type="term" value="P:regulation of cell shape"/>
    <property type="evidence" value="ECO:0007669"/>
    <property type="project" value="UniProtKB-KW"/>
</dbReference>
<dbReference type="PANTHER" id="PTHR32282:SF33">
    <property type="entry name" value="PEPTIDOGLYCAN GLYCOSYLTRANSFERASE"/>
    <property type="match status" value="1"/>
</dbReference>
<dbReference type="EC" id="2.4.99.28" evidence="24"/>
<comment type="similarity">
    <text evidence="4">In the C-terminal section; belongs to the transpeptidase family.</text>
</comment>
<keyword evidence="18" id="KW-1133">Transmembrane helix</keyword>
<dbReference type="GO" id="GO:0071555">
    <property type="term" value="P:cell wall organization"/>
    <property type="evidence" value="ECO:0007669"/>
    <property type="project" value="UniProtKB-KW"/>
</dbReference>
<dbReference type="InterPro" id="IPR001460">
    <property type="entry name" value="PCN-bd_Tpept"/>
</dbReference>
<evidence type="ECO:0000256" key="17">
    <source>
        <dbReference type="ARBA" id="ARBA00022984"/>
    </source>
</evidence>
<dbReference type="Gene3D" id="3.40.710.10">
    <property type="entry name" value="DD-peptidase/beta-lactamase superfamily"/>
    <property type="match status" value="2"/>
</dbReference>
<keyword evidence="12" id="KW-0808">Transferase</keyword>
<organism evidence="30 31">
    <name type="scientific">Lactonifactor longoviformis DSM 17459</name>
    <dbReference type="NCBI Taxonomy" id="1122155"/>
    <lineage>
        <taxon>Bacteria</taxon>
        <taxon>Bacillati</taxon>
        <taxon>Bacillota</taxon>
        <taxon>Clostridia</taxon>
        <taxon>Eubacteriales</taxon>
        <taxon>Clostridiaceae</taxon>
        <taxon>Lactonifactor</taxon>
    </lineage>
</organism>
<dbReference type="GO" id="GO:0006508">
    <property type="term" value="P:proteolysis"/>
    <property type="evidence" value="ECO:0007669"/>
    <property type="project" value="UniProtKB-KW"/>
</dbReference>
<comment type="subcellular location">
    <subcellularLocation>
        <location evidence="2">Cell membrane</location>
        <topology evidence="2">Single-pass type II membrane protein</topology>
    </subcellularLocation>
</comment>
<dbReference type="InterPro" id="IPR036950">
    <property type="entry name" value="PBP_transglycosylase"/>
</dbReference>
<evidence type="ECO:0000256" key="26">
    <source>
        <dbReference type="ARBA" id="ARBA00060592"/>
    </source>
</evidence>
<keyword evidence="31" id="KW-1185">Reference proteome</keyword>
<reference evidence="30 31" key="1">
    <citation type="submission" date="2016-11" db="EMBL/GenBank/DDBJ databases">
        <authorList>
            <person name="Jaros S."/>
            <person name="Januszkiewicz K."/>
            <person name="Wedrychowicz H."/>
        </authorList>
    </citation>
    <scope>NUCLEOTIDE SEQUENCE [LARGE SCALE GENOMIC DNA]</scope>
    <source>
        <strain evidence="30 31">DSM 17459</strain>
    </source>
</reference>
<dbReference type="GO" id="GO:0046677">
    <property type="term" value="P:response to antibiotic"/>
    <property type="evidence" value="ECO:0007669"/>
    <property type="project" value="UniProtKB-KW"/>
</dbReference>
<dbReference type="SUPFAM" id="SSF56601">
    <property type="entry name" value="beta-lactamase/transpeptidase-like"/>
    <property type="match status" value="1"/>
</dbReference>
<keyword evidence="14" id="KW-0378">Hydrolase</keyword>
<dbReference type="GO" id="GO:0008658">
    <property type="term" value="F:penicillin binding"/>
    <property type="evidence" value="ECO:0007669"/>
    <property type="project" value="InterPro"/>
</dbReference>
<evidence type="ECO:0000256" key="14">
    <source>
        <dbReference type="ARBA" id="ARBA00022801"/>
    </source>
</evidence>
<comment type="pathway">
    <text evidence="26">Glycan biosynthesis.</text>
</comment>
<evidence type="ECO:0000256" key="6">
    <source>
        <dbReference type="ARBA" id="ARBA00012448"/>
    </source>
</evidence>
<evidence type="ECO:0000256" key="24">
    <source>
        <dbReference type="ARBA" id="ARBA00044770"/>
    </source>
</evidence>
<evidence type="ECO:0000256" key="13">
    <source>
        <dbReference type="ARBA" id="ARBA00022692"/>
    </source>
</evidence>
<keyword evidence="22" id="KW-0961">Cell wall biogenesis/degradation</keyword>
<dbReference type="PANTHER" id="PTHR32282">
    <property type="entry name" value="BINDING PROTEIN TRANSPEPTIDASE, PUTATIVE-RELATED"/>
    <property type="match status" value="1"/>
</dbReference>
<keyword evidence="8" id="KW-1003">Cell membrane</keyword>
<dbReference type="SUPFAM" id="SSF53955">
    <property type="entry name" value="Lysozyme-like"/>
    <property type="match status" value="1"/>
</dbReference>
<evidence type="ECO:0000256" key="11">
    <source>
        <dbReference type="ARBA" id="ARBA00022676"/>
    </source>
</evidence>
<keyword evidence="11" id="KW-0328">Glycosyltransferase</keyword>
<dbReference type="GO" id="GO:0009002">
    <property type="term" value="F:serine-type D-Ala-D-Ala carboxypeptidase activity"/>
    <property type="evidence" value="ECO:0007669"/>
    <property type="project" value="UniProtKB-EC"/>
</dbReference>
<keyword evidence="20" id="KW-0046">Antibiotic resistance</keyword>
<evidence type="ECO:0000256" key="16">
    <source>
        <dbReference type="ARBA" id="ARBA00022968"/>
    </source>
</evidence>
<dbReference type="EMBL" id="FQVI01000024">
    <property type="protein sequence ID" value="SHF38044.1"/>
    <property type="molecule type" value="Genomic_DNA"/>
</dbReference>
<dbReference type="GO" id="GO:0005886">
    <property type="term" value="C:plasma membrane"/>
    <property type="evidence" value="ECO:0007669"/>
    <property type="project" value="UniProtKB-SubCell"/>
</dbReference>
<evidence type="ECO:0000256" key="20">
    <source>
        <dbReference type="ARBA" id="ARBA00023251"/>
    </source>
</evidence>
<feature type="region of interest" description="Disordered" evidence="27">
    <location>
        <begin position="775"/>
        <end position="882"/>
    </location>
</feature>
<keyword evidence="16" id="KW-0735">Signal-anchor</keyword>
<comment type="similarity">
    <text evidence="5">In the N-terminal section; belongs to the glycosyltransferase 51 family.</text>
</comment>
<dbReference type="GO" id="GO:0009252">
    <property type="term" value="P:peptidoglycan biosynthetic process"/>
    <property type="evidence" value="ECO:0007669"/>
    <property type="project" value="UniProtKB-UniPathway"/>
</dbReference>
<evidence type="ECO:0000256" key="5">
    <source>
        <dbReference type="ARBA" id="ARBA00007739"/>
    </source>
</evidence>
<evidence type="ECO:0000256" key="23">
    <source>
        <dbReference type="ARBA" id="ARBA00034000"/>
    </source>
</evidence>
<evidence type="ECO:0000256" key="9">
    <source>
        <dbReference type="ARBA" id="ARBA00022645"/>
    </source>
</evidence>
<comment type="pathway">
    <text evidence="3">Cell wall biogenesis; peptidoglycan biosynthesis.</text>
</comment>
<dbReference type="EC" id="3.4.16.4" evidence="6"/>
<dbReference type="Pfam" id="PF00905">
    <property type="entry name" value="Transpeptidase"/>
    <property type="match status" value="1"/>
</dbReference>
<keyword evidence="13" id="KW-0812">Transmembrane</keyword>
<evidence type="ECO:0000259" key="29">
    <source>
        <dbReference type="Pfam" id="PF00912"/>
    </source>
</evidence>
<proteinExistence type="inferred from homology"/>
<dbReference type="RefSeq" id="WP_072854064.1">
    <property type="nucleotide sequence ID" value="NZ_FQVI01000024.1"/>
</dbReference>
<keyword evidence="9" id="KW-0121">Carboxypeptidase</keyword>
<evidence type="ECO:0000256" key="18">
    <source>
        <dbReference type="ARBA" id="ARBA00022989"/>
    </source>
</evidence>
<evidence type="ECO:0000256" key="15">
    <source>
        <dbReference type="ARBA" id="ARBA00022960"/>
    </source>
</evidence>
<feature type="compositionally biased region" description="Low complexity" evidence="27">
    <location>
        <begin position="806"/>
        <end position="837"/>
    </location>
</feature>
<gene>
    <name evidence="30" type="ORF">SAMN02745158_03507</name>
</gene>
<dbReference type="AlphaFoldDB" id="A0A1M5B697"/>
<evidence type="ECO:0000256" key="4">
    <source>
        <dbReference type="ARBA" id="ARBA00007090"/>
    </source>
</evidence>
<comment type="catalytic activity">
    <reaction evidence="23">
        <text>Preferential cleavage: (Ac)2-L-Lys-D-Ala-|-D-Ala. Also transpeptidation of peptidyl-alanyl moieties that are N-acyl substituents of D-alanine.</text>
        <dbReference type="EC" id="3.4.16.4"/>
    </reaction>
</comment>
<evidence type="ECO:0000256" key="19">
    <source>
        <dbReference type="ARBA" id="ARBA00023136"/>
    </source>
</evidence>
<keyword evidence="10" id="KW-0645">Protease</keyword>
<dbReference type="GO" id="GO:0008955">
    <property type="term" value="F:peptidoglycan glycosyltransferase activity"/>
    <property type="evidence" value="ECO:0007669"/>
    <property type="project" value="UniProtKB-EC"/>
</dbReference>
<dbReference type="STRING" id="1122155.SAMN02745158_03507"/>